<protein>
    <recommendedName>
        <fullName evidence="1">NADPH-dependent FMN reductase-like domain-containing protein</fullName>
    </recommendedName>
</protein>
<evidence type="ECO:0000313" key="3">
    <source>
        <dbReference type="Proteomes" id="UP000695562"/>
    </source>
</evidence>
<evidence type="ECO:0000259" key="1">
    <source>
        <dbReference type="Pfam" id="PF03358"/>
    </source>
</evidence>
<organism evidence="2 3">
    <name type="scientific">Polysphondylium violaceum</name>
    <dbReference type="NCBI Taxonomy" id="133409"/>
    <lineage>
        <taxon>Eukaryota</taxon>
        <taxon>Amoebozoa</taxon>
        <taxon>Evosea</taxon>
        <taxon>Eumycetozoa</taxon>
        <taxon>Dictyostelia</taxon>
        <taxon>Dictyosteliales</taxon>
        <taxon>Dictyosteliaceae</taxon>
        <taxon>Polysphondylium</taxon>
    </lineage>
</organism>
<proteinExistence type="predicted"/>
<gene>
    <name evidence="2" type="ORF">CYY_008768</name>
</gene>
<reference evidence="2" key="1">
    <citation type="submission" date="2020-01" db="EMBL/GenBank/DDBJ databases">
        <title>Development of genomics and gene disruption for Polysphondylium violaceum indicates a role for the polyketide synthase stlB in stalk morphogenesis.</title>
        <authorList>
            <person name="Narita B."/>
            <person name="Kawabe Y."/>
            <person name="Kin K."/>
            <person name="Saito T."/>
            <person name="Gibbs R."/>
            <person name="Kuspa A."/>
            <person name="Muzny D."/>
            <person name="Queller D."/>
            <person name="Richards S."/>
            <person name="Strassman J."/>
            <person name="Sucgang R."/>
            <person name="Worley K."/>
            <person name="Schaap P."/>
        </authorList>
    </citation>
    <scope>NUCLEOTIDE SEQUENCE</scope>
    <source>
        <strain evidence="2">QSvi11</strain>
    </source>
</reference>
<dbReference type="Pfam" id="PF03358">
    <property type="entry name" value="FMN_red"/>
    <property type="match status" value="1"/>
</dbReference>
<evidence type="ECO:0000313" key="2">
    <source>
        <dbReference type="EMBL" id="KAF2069916.1"/>
    </source>
</evidence>
<dbReference type="GO" id="GO:0005829">
    <property type="term" value="C:cytosol"/>
    <property type="evidence" value="ECO:0007669"/>
    <property type="project" value="TreeGrafter"/>
</dbReference>
<dbReference type="SUPFAM" id="SSF52218">
    <property type="entry name" value="Flavoproteins"/>
    <property type="match status" value="1"/>
</dbReference>
<dbReference type="Gene3D" id="3.40.50.360">
    <property type="match status" value="1"/>
</dbReference>
<comment type="caution">
    <text evidence="2">The sequence shown here is derived from an EMBL/GenBank/DDBJ whole genome shotgun (WGS) entry which is preliminary data.</text>
</comment>
<feature type="domain" description="NADPH-dependent FMN reductase-like" evidence="1">
    <location>
        <begin position="6"/>
        <end position="143"/>
    </location>
</feature>
<dbReference type="GO" id="GO:0010181">
    <property type="term" value="F:FMN binding"/>
    <property type="evidence" value="ECO:0007669"/>
    <property type="project" value="TreeGrafter"/>
</dbReference>
<dbReference type="GO" id="GO:0016491">
    <property type="term" value="F:oxidoreductase activity"/>
    <property type="evidence" value="ECO:0007669"/>
    <property type="project" value="InterPro"/>
</dbReference>
<dbReference type="PANTHER" id="PTHR30543:SF21">
    <property type="entry name" value="NAD(P)H-DEPENDENT FMN REDUCTASE LOT6"/>
    <property type="match status" value="1"/>
</dbReference>
<dbReference type="AlphaFoldDB" id="A0A8J4UPY9"/>
<accession>A0A8J4UPY9</accession>
<sequence>MTKLVQIIISSVRTSRVGDQVAAYVKNVMQASSPYRFEIVDLKDYQLPLLSDEPNIPAYKNYTQKHTIAWSEKISQADSYVFVTPEYNGSIPASLKNAIDYLYQEWAGKPTVVVSYANKGGSFAAEHLKFITSRMGMKPVNTTPAILTTPDRRDEQNRILNPEVAFESHRESIEKATQELVNSFSQ</sequence>
<dbReference type="PANTHER" id="PTHR30543">
    <property type="entry name" value="CHROMATE REDUCTASE"/>
    <property type="match status" value="1"/>
</dbReference>
<dbReference type="InterPro" id="IPR050712">
    <property type="entry name" value="NAD(P)H-dep_reductase"/>
</dbReference>
<dbReference type="InterPro" id="IPR005025">
    <property type="entry name" value="FMN_Rdtase-like_dom"/>
</dbReference>
<dbReference type="OrthoDB" id="17788at2759"/>
<dbReference type="InterPro" id="IPR029039">
    <property type="entry name" value="Flavoprotein-like_sf"/>
</dbReference>
<dbReference type="Proteomes" id="UP000695562">
    <property type="component" value="Unassembled WGS sequence"/>
</dbReference>
<keyword evidence="3" id="KW-1185">Reference proteome</keyword>
<name>A0A8J4UPY9_9MYCE</name>
<dbReference type="EMBL" id="AJWJ01000574">
    <property type="protein sequence ID" value="KAF2069916.1"/>
    <property type="molecule type" value="Genomic_DNA"/>
</dbReference>